<name>A0A2P2N2W6_RHIMU</name>
<proteinExistence type="predicted"/>
<organism evidence="1">
    <name type="scientific">Rhizophora mucronata</name>
    <name type="common">Asiatic mangrove</name>
    <dbReference type="NCBI Taxonomy" id="61149"/>
    <lineage>
        <taxon>Eukaryota</taxon>
        <taxon>Viridiplantae</taxon>
        <taxon>Streptophyta</taxon>
        <taxon>Embryophyta</taxon>
        <taxon>Tracheophyta</taxon>
        <taxon>Spermatophyta</taxon>
        <taxon>Magnoliopsida</taxon>
        <taxon>eudicotyledons</taxon>
        <taxon>Gunneridae</taxon>
        <taxon>Pentapetalae</taxon>
        <taxon>rosids</taxon>
        <taxon>fabids</taxon>
        <taxon>Malpighiales</taxon>
        <taxon>Rhizophoraceae</taxon>
        <taxon>Rhizophora</taxon>
    </lineage>
</organism>
<dbReference type="EMBL" id="GGEC01056324">
    <property type="protein sequence ID" value="MBX36808.1"/>
    <property type="molecule type" value="Transcribed_RNA"/>
</dbReference>
<dbReference type="AlphaFoldDB" id="A0A2P2N2W6"/>
<protein>
    <submittedName>
        <fullName evidence="1">Uncharacterized protein</fullName>
    </submittedName>
</protein>
<sequence>MDKSTNFFQDHNFKHHASETELQGQKGSYLTLNTLSLERSEASLFHSTLTY</sequence>
<accession>A0A2P2N2W6</accession>
<reference evidence="1" key="1">
    <citation type="submission" date="2018-02" db="EMBL/GenBank/DDBJ databases">
        <title>Rhizophora mucronata_Transcriptome.</title>
        <authorList>
            <person name="Meera S.P."/>
            <person name="Sreeshan A."/>
            <person name="Augustine A."/>
        </authorList>
    </citation>
    <scope>NUCLEOTIDE SEQUENCE</scope>
    <source>
        <tissue evidence="1">Leaf</tissue>
    </source>
</reference>
<evidence type="ECO:0000313" key="1">
    <source>
        <dbReference type="EMBL" id="MBX36808.1"/>
    </source>
</evidence>